<evidence type="ECO:0000313" key="3">
    <source>
        <dbReference type="EMBL" id="SFK90215.1"/>
    </source>
</evidence>
<protein>
    <submittedName>
        <fullName evidence="3">Uncharacterized protein</fullName>
    </submittedName>
</protein>
<evidence type="ECO:0000313" key="4">
    <source>
        <dbReference type="Proteomes" id="UP000198755"/>
    </source>
</evidence>
<accession>A0A1I4DAU0</accession>
<proteinExistence type="predicted"/>
<keyword evidence="4" id="KW-1185">Reference proteome</keyword>
<dbReference type="STRING" id="1612308.SAMN05444581_1483"/>
<keyword evidence="2" id="KW-0472">Membrane</keyword>
<dbReference type="Proteomes" id="UP000198755">
    <property type="component" value="Unassembled WGS sequence"/>
</dbReference>
<dbReference type="RefSeq" id="WP_091686837.1">
    <property type="nucleotide sequence ID" value="NZ_FOSN01000048.1"/>
</dbReference>
<feature type="region of interest" description="Disordered" evidence="1">
    <location>
        <begin position="1"/>
        <end position="39"/>
    </location>
</feature>
<organism evidence="3 4">
    <name type="scientific">Methylocapsa palsarum</name>
    <dbReference type="NCBI Taxonomy" id="1612308"/>
    <lineage>
        <taxon>Bacteria</taxon>
        <taxon>Pseudomonadati</taxon>
        <taxon>Pseudomonadota</taxon>
        <taxon>Alphaproteobacteria</taxon>
        <taxon>Hyphomicrobiales</taxon>
        <taxon>Beijerinckiaceae</taxon>
        <taxon>Methylocapsa</taxon>
    </lineage>
</organism>
<keyword evidence="2" id="KW-0812">Transmembrane</keyword>
<evidence type="ECO:0000256" key="1">
    <source>
        <dbReference type="SAM" id="MobiDB-lite"/>
    </source>
</evidence>
<dbReference type="EMBL" id="FOSN01000048">
    <property type="protein sequence ID" value="SFK90215.1"/>
    <property type="molecule type" value="Genomic_DNA"/>
</dbReference>
<sequence>MNLGRSDGDQFADAVPFGGKERRGDQTRGNRDDFGSSSTGLVRFCHCPPAWRAPEPRPVFDVIVSASQEVRSGIVYATMIVILVFIPLFALSGSREFKIETVLV</sequence>
<gene>
    <name evidence="3" type="ORF">SAMN05444581_1483</name>
</gene>
<keyword evidence="2" id="KW-1133">Transmembrane helix</keyword>
<feature type="transmembrane region" description="Helical" evidence="2">
    <location>
        <begin position="73"/>
        <end position="91"/>
    </location>
</feature>
<name>A0A1I4DAU0_9HYPH</name>
<evidence type="ECO:0000256" key="2">
    <source>
        <dbReference type="SAM" id="Phobius"/>
    </source>
</evidence>
<dbReference type="AlphaFoldDB" id="A0A1I4DAU0"/>
<feature type="compositionally biased region" description="Basic and acidic residues" evidence="1">
    <location>
        <begin position="19"/>
        <end position="34"/>
    </location>
</feature>
<reference evidence="3 4" key="1">
    <citation type="submission" date="2016-10" db="EMBL/GenBank/DDBJ databases">
        <authorList>
            <person name="de Groot N.N."/>
        </authorList>
    </citation>
    <scope>NUCLEOTIDE SEQUENCE [LARGE SCALE GENOMIC DNA]</scope>
    <source>
        <strain evidence="3 4">NE2</strain>
    </source>
</reference>